<accession>A0A0C2X3R4</accession>
<evidence type="ECO:0000313" key="2">
    <source>
        <dbReference type="EMBL" id="KIL63373.1"/>
    </source>
</evidence>
<evidence type="ECO:0000313" key="3">
    <source>
        <dbReference type="Proteomes" id="UP000054549"/>
    </source>
</evidence>
<sequence>MFHIWFTFTYIRQWCELIGPTRLNKRMLYFDPGLIAVECTIPMGHSYHKQIVIFRDFQPEGDCQLSTPLSLPFSHASQPADTPFSAPLHSAAQT</sequence>
<gene>
    <name evidence="2" type="ORF">M378DRAFT_677264</name>
</gene>
<keyword evidence="3" id="KW-1185">Reference proteome</keyword>
<proteinExistence type="predicted"/>
<dbReference type="HOGENOM" id="CLU_2385688_0_0_1"/>
<name>A0A0C2X3R4_AMAMK</name>
<dbReference type="Proteomes" id="UP000054549">
    <property type="component" value="Unassembled WGS sequence"/>
</dbReference>
<evidence type="ECO:0000256" key="1">
    <source>
        <dbReference type="SAM" id="MobiDB-lite"/>
    </source>
</evidence>
<dbReference type="InParanoid" id="A0A0C2X3R4"/>
<feature type="region of interest" description="Disordered" evidence="1">
    <location>
        <begin position="74"/>
        <end position="94"/>
    </location>
</feature>
<reference evidence="2 3" key="1">
    <citation type="submission" date="2014-04" db="EMBL/GenBank/DDBJ databases">
        <title>Evolutionary Origins and Diversification of the Mycorrhizal Mutualists.</title>
        <authorList>
            <consortium name="DOE Joint Genome Institute"/>
            <consortium name="Mycorrhizal Genomics Consortium"/>
            <person name="Kohler A."/>
            <person name="Kuo A."/>
            <person name="Nagy L.G."/>
            <person name="Floudas D."/>
            <person name="Copeland A."/>
            <person name="Barry K.W."/>
            <person name="Cichocki N."/>
            <person name="Veneault-Fourrey C."/>
            <person name="LaButti K."/>
            <person name="Lindquist E.A."/>
            <person name="Lipzen A."/>
            <person name="Lundell T."/>
            <person name="Morin E."/>
            <person name="Murat C."/>
            <person name="Riley R."/>
            <person name="Ohm R."/>
            <person name="Sun H."/>
            <person name="Tunlid A."/>
            <person name="Henrissat B."/>
            <person name="Grigoriev I.V."/>
            <person name="Hibbett D.S."/>
            <person name="Martin F."/>
        </authorList>
    </citation>
    <scope>NUCLEOTIDE SEQUENCE [LARGE SCALE GENOMIC DNA]</scope>
    <source>
        <strain evidence="2 3">Koide BX008</strain>
    </source>
</reference>
<organism evidence="2 3">
    <name type="scientific">Amanita muscaria (strain Koide BX008)</name>
    <dbReference type="NCBI Taxonomy" id="946122"/>
    <lineage>
        <taxon>Eukaryota</taxon>
        <taxon>Fungi</taxon>
        <taxon>Dikarya</taxon>
        <taxon>Basidiomycota</taxon>
        <taxon>Agaricomycotina</taxon>
        <taxon>Agaricomycetes</taxon>
        <taxon>Agaricomycetidae</taxon>
        <taxon>Agaricales</taxon>
        <taxon>Pluteineae</taxon>
        <taxon>Amanitaceae</taxon>
        <taxon>Amanita</taxon>
    </lineage>
</organism>
<protein>
    <submittedName>
        <fullName evidence="2">Uncharacterized protein</fullName>
    </submittedName>
</protein>
<dbReference type="EMBL" id="KN818260">
    <property type="protein sequence ID" value="KIL63373.1"/>
    <property type="molecule type" value="Genomic_DNA"/>
</dbReference>
<dbReference type="AlphaFoldDB" id="A0A0C2X3R4"/>